<dbReference type="SUPFAM" id="SSF69645">
    <property type="entry name" value="Arp2/3 complex subunits"/>
    <property type="match status" value="1"/>
</dbReference>
<dbReference type="InterPro" id="IPR008384">
    <property type="entry name" value="ARPC4"/>
</dbReference>
<dbReference type="PANTHER" id="PTHR22629">
    <property type="entry name" value="ARP2/3 COMPLEX 20 KD SUBUNIT"/>
    <property type="match status" value="1"/>
</dbReference>
<evidence type="ECO:0000256" key="4">
    <source>
        <dbReference type="ARBA" id="ARBA00023203"/>
    </source>
</evidence>
<dbReference type="RefSeq" id="XP_013760148.1">
    <property type="nucleotide sequence ID" value="XM_013904694.1"/>
</dbReference>
<evidence type="ECO:0000256" key="1">
    <source>
        <dbReference type="ARBA" id="ARBA00004245"/>
    </source>
</evidence>
<dbReference type="PIRSF" id="PIRSF039100">
    <property type="entry name" value="ARPC4"/>
    <property type="match status" value="1"/>
</dbReference>
<evidence type="ECO:0000256" key="3">
    <source>
        <dbReference type="ARBA" id="ARBA00022490"/>
    </source>
</evidence>
<gene>
    <name evidence="7" type="ORF">AMSG_03306</name>
</gene>
<organism evidence="7 8">
    <name type="scientific">Thecamonas trahens ATCC 50062</name>
    <dbReference type="NCBI Taxonomy" id="461836"/>
    <lineage>
        <taxon>Eukaryota</taxon>
        <taxon>Apusozoa</taxon>
        <taxon>Apusomonadida</taxon>
        <taxon>Apusomonadidae</taxon>
        <taxon>Thecamonas</taxon>
    </lineage>
</organism>
<dbReference type="FunFam" id="3.30.1460.20:FF:000001">
    <property type="entry name" value="Actin-related protein 2/3 complex subunit 4"/>
    <property type="match status" value="1"/>
</dbReference>
<keyword evidence="5 6" id="KW-0206">Cytoskeleton</keyword>
<evidence type="ECO:0000256" key="6">
    <source>
        <dbReference type="PIRNR" id="PIRNR039100"/>
    </source>
</evidence>
<evidence type="ECO:0000256" key="2">
    <source>
        <dbReference type="ARBA" id="ARBA00005919"/>
    </source>
</evidence>
<evidence type="ECO:0000256" key="5">
    <source>
        <dbReference type="ARBA" id="ARBA00023212"/>
    </source>
</evidence>
<dbReference type="OMA" id="EAYLGEF"/>
<dbReference type="Proteomes" id="UP000054408">
    <property type="component" value="Unassembled WGS sequence"/>
</dbReference>
<comment type="subcellular location">
    <subcellularLocation>
        <location evidence="1 6">Cytoplasm</location>
        <location evidence="1 6">Cytoskeleton</location>
    </subcellularLocation>
</comment>
<dbReference type="GO" id="GO:0034314">
    <property type="term" value="P:Arp2/3 complex-mediated actin nucleation"/>
    <property type="evidence" value="ECO:0007669"/>
    <property type="project" value="UniProtKB-UniRule"/>
</dbReference>
<sequence>MTSTLKPYLDAVKTTLEAALCLDNFASQRVERHNKPEIEANTSAEVVLNPLVVSRNENEKVLIEASINSVRISICIKQADDVEVILCKKFMRFLMQRAENFVVLRRKAIEGYDISFLITNFHCEDMYKHKVVDFIIQFMEDIDKEISDMRLKLNARARTCAEQFLKSFV</sequence>
<dbReference type="AlphaFoldDB" id="A0A0L0D3R2"/>
<dbReference type="EMBL" id="GL349444">
    <property type="protein sequence ID" value="KNC46875.1"/>
    <property type="molecule type" value="Genomic_DNA"/>
</dbReference>
<dbReference type="OrthoDB" id="336240at2759"/>
<dbReference type="GeneID" id="25562918"/>
<dbReference type="InterPro" id="IPR034666">
    <property type="entry name" value="ARPC2/4"/>
</dbReference>
<dbReference type="GO" id="GO:0051015">
    <property type="term" value="F:actin filament binding"/>
    <property type="evidence" value="ECO:0007669"/>
    <property type="project" value="TreeGrafter"/>
</dbReference>
<dbReference type="GO" id="GO:0005885">
    <property type="term" value="C:Arp2/3 protein complex"/>
    <property type="evidence" value="ECO:0007669"/>
    <property type="project" value="UniProtKB-UniRule"/>
</dbReference>
<dbReference type="eggNOG" id="KOG1876">
    <property type="taxonomic scope" value="Eukaryota"/>
</dbReference>
<keyword evidence="3 6" id="KW-0963">Cytoplasm</keyword>
<dbReference type="PANTHER" id="PTHR22629:SF0">
    <property type="entry name" value="ACTIN-RELATED PROTEIN 2_3 COMPLEX SUBUNIT 4"/>
    <property type="match status" value="1"/>
</dbReference>
<accession>A0A0L0D3R2</accession>
<dbReference type="Pfam" id="PF05856">
    <property type="entry name" value="ARPC4"/>
    <property type="match status" value="1"/>
</dbReference>
<reference evidence="7 8" key="1">
    <citation type="submission" date="2010-05" db="EMBL/GenBank/DDBJ databases">
        <title>The Genome Sequence of Thecamonas trahens ATCC 50062.</title>
        <authorList>
            <consortium name="The Broad Institute Genome Sequencing Platform"/>
            <person name="Russ C."/>
            <person name="Cuomo C."/>
            <person name="Shea T."/>
            <person name="Young S.K."/>
            <person name="Zeng Q."/>
            <person name="Koehrsen M."/>
            <person name="Haas B."/>
            <person name="Borodovsky M."/>
            <person name="Guigo R."/>
            <person name="Alvarado L."/>
            <person name="Berlin A."/>
            <person name="Bochicchio J."/>
            <person name="Borenstein D."/>
            <person name="Chapman S."/>
            <person name="Chen Z."/>
            <person name="Freedman E."/>
            <person name="Gellesch M."/>
            <person name="Goldberg J."/>
            <person name="Griggs A."/>
            <person name="Gujja S."/>
            <person name="Heilman E."/>
            <person name="Heiman D."/>
            <person name="Hepburn T."/>
            <person name="Howarth C."/>
            <person name="Jen D."/>
            <person name="Larson L."/>
            <person name="Mehta T."/>
            <person name="Park D."/>
            <person name="Pearson M."/>
            <person name="Roberts A."/>
            <person name="Saif S."/>
            <person name="Shenoy N."/>
            <person name="Sisk P."/>
            <person name="Stolte C."/>
            <person name="Sykes S."/>
            <person name="Thomson T."/>
            <person name="Walk T."/>
            <person name="White J."/>
            <person name="Yandava C."/>
            <person name="Burger G."/>
            <person name="Gray M.W."/>
            <person name="Holland P.W.H."/>
            <person name="King N."/>
            <person name="Lang F.B.F."/>
            <person name="Roger A.J."/>
            <person name="Ruiz-Trillo I."/>
            <person name="Lander E."/>
            <person name="Nusbaum C."/>
        </authorList>
    </citation>
    <scope>NUCLEOTIDE SEQUENCE [LARGE SCALE GENOMIC DNA]</scope>
    <source>
        <strain evidence="7 8">ATCC 50062</strain>
    </source>
</reference>
<dbReference type="GO" id="GO:0030041">
    <property type="term" value="P:actin filament polymerization"/>
    <property type="evidence" value="ECO:0007669"/>
    <property type="project" value="UniProtKB-UniRule"/>
</dbReference>
<dbReference type="STRING" id="461836.A0A0L0D3R2"/>
<dbReference type="Gene3D" id="3.30.1460.20">
    <property type="match status" value="1"/>
</dbReference>
<comment type="similarity">
    <text evidence="2 6">Belongs to the ARPC4 family.</text>
</comment>
<evidence type="ECO:0000313" key="7">
    <source>
        <dbReference type="EMBL" id="KNC46875.1"/>
    </source>
</evidence>
<proteinExistence type="inferred from homology"/>
<evidence type="ECO:0000313" key="8">
    <source>
        <dbReference type="Proteomes" id="UP000054408"/>
    </source>
</evidence>
<name>A0A0L0D3R2_THETB</name>
<keyword evidence="4 6" id="KW-0009">Actin-binding</keyword>
<keyword evidence="8" id="KW-1185">Reference proteome</keyword>
<comment type="function">
    <text evidence="6">Functions as actin-binding component of the Arp2/3 complex which is involved in regulation of actin polymerization and together with an activating nucleation-promoting factor (NPF) mediates the formation of branched actin networks. Seems to contact the mother actin filament.</text>
</comment>
<protein>
    <recommendedName>
        <fullName evidence="6">Actin-related protein 2/3 complex subunit 4</fullName>
    </recommendedName>
</protein>